<evidence type="ECO:0000313" key="1">
    <source>
        <dbReference type="EMBL" id="MBY72137.1"/>
    </source>
</evidence>
<proteinExistence type="predicted"/>
<protein>
    <submittedName>
        <fullName evidence="1">Uncharacterized protein</fullName>
    </submittedName>
</protein>
<dbReference type="EMBL" id="GGMS01002934">
    <property type="protein sequence ID" value="MBY72137.1"/>
    <property type="molecule type" value="Transcribed_RNA"/>
</dbReference>
<sequence>MRRVMPLAGCNICASTVEKPNVFARNNVGPCRRHVRAECFAVRVLEERVWSPEGFDCLRCSIKAHGWPGPTSCRVKGPVEIRVSWSGGTPEAVGVRASQVPQSVWLAQLSTEVYESYDWPKTAAPGLPCAAGSVSRSATAAV</sequence>
<gene>
    <name evidence="1" type="ORF">g.183598</name>
</gene>
<name>A0A2S2Q360_9HEMI</name>
<accession>A0A2S2Q360</accession>
<organism evidence="1">
    <name type="scientific">Sipha flava</name>
    <name type="common">yellow sugarcane aphid</name>
    <dbReference type="NCBI Taxonomy" id="143950"/>
    <lineage>
        <taxon>Eukaryota</taxon>
        <taxon>Metazoa</taxon>
        <taxon>Ecdysozoa</taxon>
        <taxon>Arthropoda</taxon>
        <taxon>Hexapoda</taxon>
        <taxon>Insecta</taxon>
        <taxon>Pterygota</taxon>
        <taxon>Neoptera</taxon>
        <taxon>Paraneoptera</taxon>
        <taxon>Hemiptera</taxon>
        <taxon>Sternorrhyncha</taxon>
        <taxon>Aphidomorpha</taxon>
        <taxon>Aphidoidea</taxon>
        <taxon>Aphididae</taxon>
        <taxon>Sipha</taxon>
    </lineage>
</organism>
<reference evidence="1" key="1">
    <citation type="submission" date="2018-04" db="EMBL/GenBank/DDBJ databases">
        <title>Transcriptome assembly of Sipha flava.</title>
        <authorList>
            <person name="Scully E.D."/>
            <person name="Geib S.M."/>
            <person name="Palmer N.A."/>
            <person name="Koch K."/>
            <person name="Bradshaw J."/>
            <person name="Heng-Moss T."/>
            <person name="Sarath G."/>
        </authorList>
    </citation>
    <scope>NUCLEOTIDE SEQUENCE</scope>
</reference>
<dbReference type="AlphaFoldDB" id="A0A2S2Q360"/>